<feature type="transmembrane region" description="Helical" evidence="2">
    <location>
        <begin position="359"/>
        <end position="389"/>
    </location>
</feature>
<feature type="transmembrane region" description="Helical" evidence="2">
    <location>
        <begin position="526"/>
        <end position="553"/>
    </location>
</feature>
<sequence length="628" mass="65018">MSGRPNGRQRRWRQILRIARWEVTRSAGTIDRRTAIIGLVALLLSGAVFGATAAAGVSGIALDRDIYRVGVAPDSPYYEPVVQSAALSVRPPSEGLTPGGSLDILVRDGQFAVADTQKGEAALAEFRGAVESYNDRRLSREKNQSAAFPVFVDLQYVARDEGFGGSGGAVSVDDGTSSGTTGGTGSSGADAGSSGGSGPGETTGGDRGPSATGGDANSDLPVPDVATGGGGLFGGQTSGSPAAISPPFPFGSLLLAFVFLVPMNFVIQAYGSTILNERINRRGELLLVAPVGPGDIVAGKTLPYVAAMVLVTTAITVAVSVFGGGTAGVVTVLSVFPVALLFLAATFVGAMFARSFKELTFVTVAVSVFLTSYVFVPAIFTNITPIALISPLTLVVRDLQSSGVSLLQYGFSTGPFYLGASVLFLLGLGVYREEDMFTQRPVPLKFLDALDSQIRSKWSMATLSALFIPFVFIAELLAVAILFALPIAVSTPLLLVTIAGVEEVAKSLHVYAGFKHARFPRTLRSALVLGTLSGFGFFVGEKLLAVVQLIGFGDLELGQQLLASAGVGTDVDPLVALGLLLAPLALHTVTTSISAVGATRDRWSYAATVGVATLLHAAYNLTVVTSLV</sequence>
<feature type="transmembrane region" description="Helical" evidence="2">
    <location>
        <begin position="250"/>
        <end position="271"/>
    </location>
</feature>
<keyword evidence="2" id="KW-0472">Membrane</keyword>
<feature type="transmembrane region" description="Helical" evidence="2">
    <location>
        <begin position="409"/>
        <end position="431"/>
    </location>
</feature>
<dbReference type="EMBL" id="FOTC01000002">
    <property type="protein sequence ID" value="SFL13007.1"/>
    <property type="molecule type" value="Genomic_DNA"/>
</dbReference>
<dbReference type="STRING" id="553466.SAMN04487950_2633"/>
<organism evidence="3 4">
    <name type="scientific">Halogranum rubrum</name>
    <dbReference type="NCBI Taxonomy" id="553466"/>
    <lineage>
        <taxon>Archaea</taxon>
        <taxon>Methanobacteriati</taxon>
        <taxon>Methanobacteriota</taxon>
        <taxon>Stenosarchaea group</taxon>
        <taxon>Halobacteria</taxon>
        <taxon>Halobacteriales</taxon>
        <taxon>Haloferacaceae</taxon>
    </lineage>
</organism>
<evidence type="ECO:0000313" key="4">
    <source>
        <dbReference type="Proteomes" id="UP000199607"/>
    </source>
</evidence>
<evidence type="ECO:0000256" key="2">
    <source>
        <dbReference type="SAM" id="Phobius"/>
    </source>
</evidence>
<feature type="transmembrane region" description="Helical" evidence="2">
    <location>
        <begin position="302"/>
        <end position="323"/>
    </location>
</feature>
<feature type="region of interest" description="Disordered" evidence="1">
    <location>
        <begin position="168"/>
        <end position="232"/>
    </location>
</feature>
<feature type="transmembrane region" description="Helical" evidence="2">
    <location>
        <begin position="329"/>
        <end position="352"/>
    </location>
</feature>
<evidence type="ECO:0000256" key="1">
    <source>
        <dbReference type="SAM" id="MobiDB-lite"/>
    </source>
</evidence>
<gene>
    <name evidence="3" type="ORF">SAMN04487950_2633</name>
</gene>
<dbReference type="RefSeq" id="WP_089869877.1">
    <property type="nucleotide sequence ID" value="NZ_FOTC01000002.1"/>
</dbReference>
<keyword evidence="2" id="KW-0812">Transmembrane</keyword>
<protein>
    <recommendedName>
        <fullName evidence="5">ABC-type transport system permease protein</fullName>
    </recommendedName>
</protein>
<dbReference type="Proteomes" id="UP000199607">
    <property type="component" value="Unassembled WGS sequence"/>
</dbReference>
<keyword evidence="2" id="KW-1133">Transmembrane helix</keyword>
<reference evidence="4" key="1">
    <citation type="submission" date="2016-10" db="EMBL/GenBank/DDBJ databases">
        <authorList>
            <person name="Varghese N."/>
            <person name="Submissions S."/>
        </authorList>
    </citation>
    <scope>NUCLEOTIDE SEQUENCE [LARGE SCALE GENOMIC DNA]</scope>
    <source>
        <strain evidence="4">CGMCC 1.7738</strain>
    </source>
</reference>
<feature type="transmembrane region" description="Helical" evidence="2">
    <location>
        <begin position="463"/>
        <end position="487"/>
    </location>
</feature>
<feature type="transmembrane region" description="Helical" evidence="2">
    <location>
        <begin position="493"/>
        <end position="514"/>
    </location>
</feature>
<feature type="compositionally biased region" description="Low complexity" evidence="1">
    <location>
        <begin position="169"/>
        <end position="179"/>
    </location>
</feature>
<keyword evidence="4" id="KW-1185">Reference proteome</keyword>
<evidence type="ECO:0008006" key="5">
    <source>
        <dbReference type="Google" id="ProtNLM"/>
    </source>
</evidence>
<evidence type="ECO:0000313" key="3">
    <source>
        <dbReference type="EMBL" id="SFL13007.1"/>
    </source>
</evidence>
<feature type="transmembrane region" description="Helical" evidence="2">
    <location>
        <begin position="603"/>
        <end position="622"/>
    </location>
</feature>
<dbReference type="AlphaFoldDB" id="A0A1I4F821"/>
<feature type="transmembrane region" description="Helical" evidence="2">
    <location>
        <begin position="573"/>
        <end position="596"/>
    </location>
</feature>
<proteinExistence type="predicted"/>
<dbReference type="PANTHER" id="PTHR43471">
    <property type="entry name" value="ABC TRANSPORTER PERMEASE"/>
    <property type="match status" value="1"/>
</dbReference>
<accession>A0A1I4F821</accession>
<name>A0A1I4F821_9EURY</name>
<feature type="compositionally biased region" description="Gly residues" evidence="1">
    <location>
        <begin position="193"/>
        <end position="207"/>
    </location>
</feature>